<dbReference type="Gene3D" id="1.20.5.650">
    <property type="entry name" value="Single helix bin"/>
    <property type="match status" value="1"/>
</dbReference>
<evidence type="ECO:0000259" key="2">
    <source>
        <dbReference type="Pfam" id="PF07741"/>
    </source>
</evidence>
<organism evidence="3 4">
    <name type="scientific">Acacia crassicarpa</name>
    <name type="common">northern wattle</name>
    <dbReference type="NCBI Taxonomy" id="499986"/>
    <lineage>
        <taxon>Eukaryota</taxon>
        <taxon>Viridiplantae</taxon>
        <taxon>Streptophyta</taxon>
        <taxon>Embryophyta</taxon>
        <taxon>Tracheophyta</taxon>
        <taxon>Spermatophyta</taxon>
        <taxon>Magnoliopsida</taxon>
        <taxon>eudicotyledons</taxon>
        <taxon>Gunneridae</taxon>
        <taxon>Pentapetalae</taxon>
        <taxon>rosids</taxon>
        <taxon>fabids</taxon>
        <taxon>Fabales</taxon>
        <taxon>Fabaceae</taxon>
        <taxon>Caesalpinioideae</taxon>
        <taxon>mimosoid clade</taxon>
        <taxon>Acacieae</taxon>
        <taxon>Acacia</taxon>
    </lineage>
</organism>
<proteinExistence type="predicted"/>
<feature type="domain" description="Brf1 TBP-binding" evidence="2">
    <location>
        <begin position="108"/>
        <end position="209"/>
    </location>
</feature>
<dbReference type="Proteomes" id="UP001293593">
    <property type="component" value="Unassembled WGS sequence"/>
</dbReference>
<feature type="compositionally biased region" description="Acidic residues" evidence="1">
    <location>
        <begin position="261"/>
        <end position="277"/>
    </location>
</feature>
<name>A0AAE1JQN3_9FABA</name>
<gene>
    <name evidence="3" type="ORF">QN277_020936</name>
</gene>
<dbReference type="InterPro" id="IPR011665">
    <property type="entry name" value="BRF1_TBP-bd_dom"/>
</dbReference>
<dbReference type="AlphaFoldDB" id="A0AAE1JQN3"/>
<dbReference type="Pfam" id="PF07741">
    <property type="entry name" value="BRF1"/>
    <property type="match status" value="1"/>
</dbReference>
<accession>A0AAE1JQN3</accession>
<evidence type="ECO:0000256" key="1">
    <source>
        <dbReference type="SAM" id="MobiDB-lite"/>
    </source>
</evidence>
<evidence type="ECO:0000313" key="4">
    <source>
        <dbReference type="Proteomes" id="UP001293593"/>
    </source>
</evidence>
<feature type="region of interest" description="Disordered" evidence="1">
    <location>
        <begin position="154"/>
        <end position="196"/>
    </location>
</feature>
<feature type="compositionally biased region" description="Basic and acidic residues" evidence="1">
    <location>
        <begin position="220"/>
        <end position="234"/>
    </location>
</feature>
<evidence type="ECO:0000313" key="3">
    <source>
        <dbReference type="EMBL" id="KAK4272369.1"/>
    </source>
</evidence>
<feature type="region of interest" description="Disordered" evidence="1">
    <location>
        <begin position="220"/>
        <end position="277"/>
    </location>
</feature>
<feature type="compositionally biased region" description="Acidic residues" evidence="1">
    <location>
        <begin position="235"/>
        <end position="249"/>
    </location>
</feature>
<reference evidence="3" key="1">
    <citation type="submission" date="2023-10" db="EMBL/GenBank/DDBJ databases">
        <title>Chromosome-level genome of the transformable northern wattle, Acacia crassicarpa.</title>
        <authorList>
            <person name="Massaro I."/>
            <person name="Sinha N.R."/>
            <person name="Poethig S."/>
            <person name="Leichty A.R."/>
        </authorList>
    </citation>
    <scope>NUCLEOTIDE SEQUENCE</scope>
    <source>
        <strain evidence="3">Acra3RX</strain>
        <tissue evidence="3">Leaf</tissue>
    </source>
</reference>
<protein>
    <recommendedName>
        <fullName evidence="2">Brf1 TBP-binding domain-containing protein</fullName>
    </recommendedName>
</protein>
<feature type="compositionally biased region" description="Polar residues" evidence="1">
    <location>
        <begin position="172"/>
        <end position="181"/>
    </location>
</feature>
<comment type="caution">
    <text evidence="3">The sequence shown here is derived from an EMBL/GenBank/DDBJ whole genome shotgun (WGS) entry which is preliminary data.</text>
</comment>
<sequence>MIPTPSLPSEDSIFNLDKHIRLRLRLRLVENPSDKNLSTKSQVSSQDPLVDPAYFQRVRRERMTRSLSQACVNESSDELMLSMQPLKMVNQIENDTSKRKHDESECLSEIDDLEIDRYLHNEEERRYKKIIWEKLNWDYLKDQAAREEAAQKGFDASASVAKSQKGKRKRQTQVAKGSGSVQLDPKATQASGKKRLSSKVNFEMMEKLFGKSDPLEALENPKKARFEPCKSRGDDEPDSIGEFGEEADEMGGLYENTCYDNNEDEGYNYEDDDYYFE</sequence>
<dbReference type="EMBL" id="JAWXYG010000005">
    <property type="protein sequence ID" value="KAK4272369.1"/>
    <property type="molecule type" value="Genomic_DNA"/>
</dbReference>
<keyword evidence="4" id="KW-1185">Reference proteome</keyword>